<feature type="compositionally biased region" description="Low complexity" evidence="1">
    <location>
        <begin position="222"/>
        <end position="240"/>
    </location>
</feature>
<dbReference type="AlphaFoldDB" id="A0A1I7XFU4"/>
<dbReference type="WBParaSite" id="Hba_16196">
    <property type="protein sequence ID" value="Hba_16196"/>
    <property type="gene ID" value="Hba_16196"/>
</dbReference>
<evidence type="ECO:0000313" key="3">
    <source>
        <dbReference type="WBParaSite" id="Hba_16196"/>
    </source>
</evidence>
<sequence length="265" mass="29066">MSVHSSTNAMQIETGLEKTVENIRADSLVASEEIGSSFKTNDSSPTIEIDGIQETSEEETEAISERLITVKQTTEEIIKLVSTIENTEKTANFIGKLQNTVESVEQVTSEIKEKSDFCNILEIIPEEIISEETTIDNNTMDSYQVVANDVTLDTAPPKPIRRSSCNKGFESEIQQNLEETNKSSEVIEDIAEINLPTQPTPPPRRLSVVPSEISNSALGINSLSASSTTQNTSSNSRLTLPYRSSRGRLSFPTLPRNALPPTMGM</sequence>
<protein>
    <submittedName>
        <fullName evidence="3">Uncharacterized protein</fullName>
    </submittedName>
</protein>
<dbReference type="Proteomes" id="UP000095283">
    <property type="component" value="Unplaced"/>
</dbReference>
<evidence type="ECO:0000256" key="1">
    <source>
        <dbReference type="SAM" id="MobiDB-lite"/>
    </source>
</evidence>
<organism evidence="2 3">
    <name type="scientific">Heterorhabditis bacteriophora</name>
    <name type="common">Entomopathogenic nematode worm</name>
    <dbReference type="NCBI Taxonomy" id="37862"/>
    <lineage>
        <taxon>Eukaryota</taxon>
        <taxon>Metazoa</taxon>
        <taxon>Ecdysozoa</taxon>
        <taxon>Nematoda</taxon>
        <taxon>Chromadorea</taxon>
        <taxon>Rhabditida</taxon>
        <taxon>Rhabditina</taxon>
        <taxon>Rhabditomorpha</taxon>
        <taxon>Strongyloidea</taxon>
        <taxon>Heterorhabditidae</taxon>
        <taxon>Heterorhabditis</taxon>
    </lineage>
</organism>
<accession>A0A1I7XFU4</accession>
<evidence type="ECO:0000313" key="2">
    <source>
        <dbReference type="Proteomes" id="UP000095283"/>
    </source>
</evidence>
<name>A0A1I7XFU4_HETBA</name>
<keyword evidence="2" id="KW-1185">Reference proteome</keyword>
<feature type="region of interest" description="Disordered" evidence="1">
    <location>
        <begin position="222"/>
        <end position="265"/>
    </location>
</feature>
<proteinExistence type="predicted"/>
<reference evidence="3" key="1">
    <citation type="submission" date="2016-11" db="UniProtKB">
        <authorList>
            <consortium name="WormBaseParasite"/>
        </authorList>
    </citation>
    <scope>IDENTIFICATION</scope>
</reference>